<organism evidence="1 2">
    <name type="scientific">Lophiotrema nucula</name>
    <dbReference type="NCBI Taxonomy" id="690887"/>
    <lineage>
        <taxon>Eukaryota</taxon>
        <taxon>Fungi</taxon>
        <taxon>Dikarya</taxon>
        <taxon>Ascomycota</taxon>
        <taxon>Pezizomycotina</taxon>
        <taxon>Dothideomycetes</taxon>
        <taxon>Pleosporomycetidae</taxon>
        <taxon>Pleosporales</taxon>
        <taxon>Lophiotremataceae</taxon>
        <taxon>Lophiotrema</taxon>
    </lineage>
</organism>
<gene>
    <name evidence="1" type="ORF">BDV96DRAFT_631042</name>
</gene>
<evidence type="ECO:0000313" key="2">
    <source>
        <dbReference type="Proteomes" id="UP000799770"/>
    </source>
</evidence>
<dbReference type="AlphaFoldDB" id="A0A6A5ZCS1"/>
<proteinExistence type="predicted"/>
<protein>
    <submittedName>
        <fullName evidence="1">Uncharacterized protein</fullName>
    </submittedName>
</protein>
<dbReference type="EMBL" id="ML977320">
    <property type="protein sequence ID" value="KAF2116733.1"/>
    <property type="molecule type" value="Genomic_DNA"/>
</dbReference>
<dbReference type="Proteomes" id="UP000799770">
    <property type="component" value="Unassembled WGS sequence"/>
</dbReference>
<reference evidence="1" key="1">
    <citation type="journal article" date="2020" name="Stud. Mycol.">
        <title>101 Dothideomycetes genomes: a test case for predicting lifestyles and emergence of pathogens.</title>
        <authorList>
            <person name="Haridas S."/>
            <person name="Albert R."/>
            <person name="Binder M."/>
            <person name="Bloem J."/>
            <person name="Labutti K."/>
            <person name="Salamov A."/>
            <person name="Andreopoulos B."/>
            <person name="Baker S."/>
            <person name="Barry K."/>
            <person name="Bills G."/>
            <person name="Bluhm B."/>
            <person name="Cannon C."/>
            <person name="Castanera R."/>
            <person name="Culley D."/>
            <person name="Daum C."/>
            <person name="Ezra D."/>
            <person name="Gonzalez J."/>
            <person name="Henrissat B."/>
            <person name="Kuo A."/>
            <person name="Liang C."/>
            <person name="Lipzen A."/>
            <person name="Lutzoni F."/>
            <person name="Magnuson J."/>
            <person name="Mondo S."/>
            <person name="Nolan M."/>
            <person name="Ohm R."/>
            <person name="Pangilinan J."/>
            <person name="Park H.-J."/>
            <person name="Ramirez L."/>
            <person name="Alfaro M."/>
            <person name="Sun H."/>
            <person name="Tritt A."/>
            <person name="Yoshinaga Y."/>
            <person name="Zwiers L.-H."/>
            <person name="Turgeon B."/>
            <person name="Goodwin S."/>
            <person name="Spatafora J."/>
            <person name="Crous P."/>
            <person name="Grigoriev I."/>
        </authorList>
    </citation>
    <scope>NUCLEOTIDE SEQUENCE</scope>
    <source>
        <strain evidence="1">CBS 627.86</strain>
    </source>
</reference>
<sequence>MSSHAVLHLAVPTATEHAASTPVTVRDRASTGEPTLLWTRRRESSQKAITQPSISPGALRTHYAPWTGCGFDLCASLGAANTQMRASGVRRRSRRVGCGMQLKHRQALEQRAGDAGEGVWIDRGAVPSQKLAQAEPGRR</sequence>
<evidence type="ECO:0000313" key="1">
    <source>
        <dbReference type="EMBL" id="KAF2116733.1"/>
    </source>
</evidence>
<name>A0A6A5ZCS1_9PLEO</name>
<keyword evidence="2" id="KW-1185">Reference proteome</keyword>
<accession>A0A6A5ZCS1</accession>